<name>A0AAN6ZCQ2_9PEZI</name>
<evidence type="ECO:0000313" key="1">
    <source>
        <dbReference type="EMBL" id="KAK4133101.1"/>
    </source>
</evidence>
<keyword evidence="2" id="KW-1185">Reference proteome</keyword>
<dbReference type="AlphaFoldDB" id="A0AAN6ZCQ2"/>
<accession>A0AAN6ZCQ2</accession>
<proteinExistence type="predicted"/>
<comment type="caution">
    <text evidence="1">The sequence shown here is derived from an EMBL/GenBank/DDBJ whole genome shotgun (WGS) entry which is preliminary data.</text>
</comment>
<reference evidence="1" key="1">
    <citation type="journal article" date="2023" name="Mol. Phylogenet. Evol.">
        <title>Genome-scale phylogeny and comparative genomics of the fungal order Sordariales.</title>
        <authorList>
            <person name="Hensen N."/>
            <person name="Bonometti L."/>
            <person name="Westerberg I."/>
            <person name="Brannstrom I.O."/>
            <person name="Guillou S."/>
            <person name="Cros-Aarteil S."/>
            <person name="Calhoun S."/>
            <person name="Haridas S."/>
            <person name="Kuo A."/>
            <person name="Mondo S."/>
            <person name="Pangilinan J."/>
            <person name="Riley R."/>
            <person name="LaButti K."/>
            <person name="Andreopoulos B."/>
            <person name="Lipzen A."/>
            <person name="Chen C."/>
            <person name="Yan M."/>
            <person name="Daum C."/>
            <person name="Ng V."/>
            <person name="Clum A."/>
            <person name="Steindorff A."/>
            <person name="Ohm R.A."/>
            <person name="Martin F."/>
            <person name="Silar P."/>
            <person name="Natvig D.O."/>
            <person name="Lalanne C."/>
            <person name="Gautier V."/>
            <person name="Ament-Velasquez S.L."/>
            <person name="Kruys A."/>
            <person name="Hutchinson M.I."/>
            <person name="Powell A.J."/>
            <person name="Barry K."/>
            <person name="Miller A.N."/>
            <person name="Grigoriev I.V."/>
            <person name="Debuchy R."/>
            <person name="Gladieux P."/>
            <person name="Hiltunen Thoren M."/>
            <person name="Johannesson H."/>
        </authorList>
    </citation>
    <scope>NUCLEOTIDE SEQUENCE</scope>
    <source>
        <strain evidence="1">CBS 123565</strain>
    </source>
</reference>
<dbReference type="EMBL" id="MU853413">
    <property type="protein sequence ID" value="KAK4133101.1"/>
    <property type="molecule type" value="Genomic_DNA"/>
</dbReference>
<evidence type="ECO:0000313" key="2">
    <source>
        <dbReference type="Proteomes" id="UP001304895"/>
    </source>
</evidence>
<reference evidence="1" key="2">
    <citation type="submission" date="2023-05" db="EMBL/GenBank/DDBJ databases">
        <authorList>
            <consortium name="Lawrence Berkeley National Laboratory"/>
            <person name="Steindorff A."/>
            <person name="Hensen N."/>
            <person name="Bonometti L."/>
            <person name="Westerberg I."/>
            <person name="Brannstrom I.O."/>
            <person name="Guillou S."/>
            <person name="Cros-Aarteil S."/>
            <person name="Calhoun S."/>
            <person name="Haridas S."/>
            <person name="Kuo A."/>
            <person name="Mondo S."/>
            <person name="Pangilinan J."/>
            <person name="Riley R."/>
            <person name="Labutti K."/>
            <person name="Andreopoulos B."/>
            <person name="Lipzen A."/>
            <person name="Chen C."/>
            <person name="Yanf M."/>
            <person name="Daum C."/>
            <person name="Ng V."/>
            <person name="Clum A."/>
            <person name="Ohm R."/>
            <person name="Martin F."/>
            <person name="Silar P."/>
            <person name="Natvig D."/>
            <person name="Lalanne C."/>
            <person name="Gautier V."/>
            <person name="Ament-Velasquez S.L."/>
            <person name="Kruys A."/>
            <person name="Hutchinson M.I."/>
            <person name="Powell A.J."/>
            <person name="Barry K."/>
            <person name="Miller A.N."/>
            <person name="Grigoriev I.V."/>
            <person name="Debuchy R."/>
            <person name="Gladieux P."/>
            <person name="Thoren M.H."/>
            <person name="Johannesson H."/>
        </authorList>
    </citation>
    <scope>NUCLEOTIDE SEQUENCE</scope>
    <source>
        <strain evidence="1">CBS 123565</strain>
    </source>
</reference>
<gene>
    <name evidence="1" type="ORF">BT67DRAFT_443040</name>
</gene>
<protein>
    <submittedName>
        <fullName evidence="1">Uncharacterized protein</fullName>
    </submittedName>
</protein>
<organism evidence="1 2">
    <name type="scientific">Trichocladium antarcticum</name>
    <dbReference type="NCBI Taxonomy" id="1450529"/>
    <lineage>
        <taxon>Eukaryota</taxon>
        <taxon>Fungi</taxon>
        <taxon>Dikarya</taxon>
        <taxon>Ascomycota</taxon>
        <taxon>Pezizomycotina</taxon>
        <taxon>Sordariomycetes</taxon>
        <taxon>Sordariomycetidae</taxon>
        <taxon>Sordariales</taxon>
        <taxon>Chaetomiaceae</taxon>
        <taxon>Trichocladium</taxon>
    </lineage>
</organism>
<dbReference type="Proteomes" id="UP001304895">
    <property type="component" value="Unassembled WGS sequence"/>
</dbReference>
<sequence length="119" mass="12985">MGVGGLGWAGLAQSLVRVGTGMPARRFFLLFFRGPRREDDIPVHMYNSVGDLRICVQTAQYCTVEEETGDMGRASLVVPNVRAVRPGQGREVREAGRVDETGPGWRFENFLASDLGEGG</sequence>